<evidence type="ECO:0000313" key="2">
    <source>
        <dbReference type="EMBL" id="MDX6182312.1"/>
    </source>
</evidence>
<feature type="transmembrane region" description="Helical" evidence="1">
    <location>
        <begin position="190"/>
        <end position="208"/>
    </location>
</feature>
<keyword evidence="5" id="KW-1185">Reference proteome</keyword>
<dbReference type="InterPro" id="IPR025238">
    <property type="entry name" value="DUF4184"/>
</dbReference>
<comment type="caution">
    <text evidence="3">The sequence shown here is derived from an EMBL/GenBank/DDBJ whole genome shotgun (WGS) entry which is preliminary data.</text>
</comment>
<organism evidence="3 4">
    <name type="scientific">Flavobacterium flavipigmentatum</name>
    <dbReference type="NCBI Taxonomy" id="2893884"/>
    <lineage>
        <taxon>Bacteria</taxon>
        <taxon>Pseudomonadati</taxon>
        <taxon>Bacteroidota</taxon>
        <taxon>Flavobacteriia</taxon>
        <taxon>Flavobacteriales</taxon>
        <taxon>Flavobacteriaceae</taxon>
        <taxon>Flavobacterium</taxon>
    </lineage>
</organism>
<accession>A0AAJ2VXX2</accession>
<dbReference type="Pfam" id="PF13803">
    <property type="entry name" value="DUF4184"/>
    <property type="match status" value="1"/>
</dbReference>
<name>A0AAJ2VXX2_9FLAO</name>
<dbReference type="AlphaFoldDB" id="A0AAJ2VXX2"/>
<reference evidence="3 5" key="1">
    <citation type="submission" date="2023-11" db="EMBL/GenBank/DDBJ databases">
        <title>Unpublished Manusciprt.</title>
        <authorList>
            <person name="Saticioglu I.B."/>
            <person name="Ay H."/>
            <person name="Ajmi N."/>
            <person name="Altun S."/>
            <person name="Duman M."/>
        </authorList>
    </citation>
    <scope>NUCLEOTIDE SEQUENCE</scope>
    <source>
        <strain evidence="2 5">Fl-33</strain>
        <strain evidence="3">Fl-77</strain>
    </source>
</reference>
<keyword evidence="1" id="KW-1133">Transmembrane helix</keyword>
<evidence type="ECO:0000313" key="3">
    <source>
        <dbReference type="EMBL" id="MDX6185775.1"/>
    </source>
</evidence>
<keyword evidence="1" id="KW-0812">Transmembrane</keyword>
<sequence>MPFTFSHPAIVLPLHFLPKKWFSLTGLIIGTLTPDFEYFLRMKVQSTYSHAIYGIFWFDLPLGLLLAFVFHNIVRNSLFYNLPKIIKSRVLFFTEFNWNDYFKENWIVIIISFLIGIASHLFWDSFTHETGYFVNEIKVLQNTIYIADFEIPYYKIAQHLSSLVGMLVIILSILKMPKNKIYKSYPNKKYWLIVALLALFILIIRISVNFNINAIGNAIVFIISALMIALILTPFLIKLKVNS</sequence>
<feature type="transmembrane region" description="Helical" evidence="1">
    <location>
        <begin position="214"/>
        <end position="237"/>
    </location>
</feature>
<proteinExistence type="predicted"/>
<evidence type="ECO:0000313" key="4">
    <source>
        <dbReference type="Proteomes" id="UP001270053"/>
    </source>
</evidence>
<dbReference type="EMBL" id="JAWXVG010000003">
    <property type="protein sequence ID" value="MDX6182312.1"/>
    <property type="molecule type" value="Genomic_DNA"/>
</dbReference>
<feature type="transmembrane region" description="Helical" evidence="1">
    <location>
        <begin position="106"/>
        <end position="123"/>
    </location>
</feature>
<evidence type="ECO:0000256" key="1">
    <source>
        <dbReference type="SAM" id="Phobius"/>
    </source>
</evidence>
<feature type="transmembrane region" description="Helical" evidence="1">
    <location>
        <begin position="156"/>
        <end position="174"/>
    </location>
</feature>
<dbReference type="Proteomes" id="UP001278738">
    <property type="component" value="Unassembled WGS sequence"/>
</dbReference>
<feature type="transmembrane region" description="Helical" evidence="1">
    <location>
        <begin position="21"/>
        <end position="40"/>
    </location>
</feature>
<keyword evidence="1" id="KW-0472">Membrane</keyword>
<gene>
    <name evidence="2" type="ORF">SGQ18_09080</name>
    <name evidence="3" type="ORF">SGQ44_08410</name>
</gene>
<dbReference type="RefSeq" id="WP_229974985.1">
    <property type="nucleotide sequence ID" value="NZ_CP087133.1"/>
</dbReference>
<dbReference type="EMBL" id="JAWXVH010000003">
    <property type="protein sequence ID" value="MDX6185775.1"/>
    <property type="molecule type" value="Genomic_DNA"/>
</dbReference>
<evidence type="ECO:0000313" key="5">
    <source>
        <dbReference type="Proteomes" id="UP001278738"/>
    </source>
</evidence>
<dbReference type="Proteomes" id="UP001270053">
    <property type="component" value="Unassembled WGS sequence"/>
</dbReference>
<feature type="transmembrane region" description="Helical" evidence="1">
    <location>
        <begin position="52"/>
        <end position="74"/>
    </location>
</feature>
<protein>
    <submittedName>
        <fullName evidence="3">DUF4184 family protein</fullName>
    </submittedName>
</protein>